<gene>
    <name evidence="2" type="ORF">2F2_50</name>
</gene>
<sequence>MLRGFLFLLVVLMDIVEAKRNLEVLEKNRSRLMNYNHLYSSYAFKEMCGAELRKVNKQIHGIEEQLNAESKKTRSNQKASMHSVW</sequence>
<feature type="compositionally biased region" description="Polar residues" evidence="1">
    <location>
        <begin position="76"/>
        <end position="85"/>
    </location>
</feature>
<name>A0A2H4JC09_9CAUD</name>
<organism evidence="2">
    <name type="scientific">uncultured Caudovirales phage</name>
    <dbReference type="NCBI Taxonomy" id="2100421"/>
    <lineage>
        <taxon>Viruses</taxon>
        <taxon>Duplodnaviria</taxon>
        <taxon>Heunggongvirae</taxon>
        <taxon>Uroviricota</taxon>
        <taxon>Caudoviricetes</taxon>
        <taxon>Peduoviridae</taxon>
        <taxon>Maltschvirus</taxon>
        <taxon>Maltschvirus maltsch</taxon>
    </lineage>
</organism>
<accession>A0A2H4JC09</accession>
<reference evidence="2" key="1">
    <citation type="submission" date="2017-06" db="EMBL/GenBank/DDBJ databases">
        <title>Novel phages from South African skin metaviromes.</title>
        <authorList>
            <person name="van Zyl L.J."/>
            <person name="Abrahams Y."/>
            <person name="Stander E.A."/>
            <person name="Kirby B.M."/>
            <person name="Clavaud C."/>
            <person name="Farcet C."/>
            <person name="Breton L."/>
            <person name="Trindade M.I."/>
        </authorList>
    </citation>
    <scope>NUCLEOTIDE SEQUENCE</scope>
</reference>
<evidence type="ECO:0000313" key="2">
    <source>
        <dbReference type="EMBL" id="ASN69571.1"/>
    </source>
</evidence>
<protein>
    <submittedName>
        <fullName evidence="2">Uncharacterized protein</fullName>
    </submittedName>
</protein>
<proteinExistence type="predicted"/>
<feature type="region of interest" description="Disordered" evidence="1">
    <location>
        <begin position="66"/>
        <end position="85"/>
    </location>
</feature>
<evidence type="ECO:0000256" key="1">
    <source>
        <dbReference type="SAM" id="MobiDB-lite"/>
    </source>
</evidence>
<dbReference type="EMBL" id="MF417892">
    <property type="protein sequence ID" value="ASN69571.1"/>
    <property type="molecule type" value="Genomic_DNA"/>
</dbReference>